<evidence type="ECO:0000256" key="3">
    <source>
        <dbReference type="ARBA" id="ARBA00022801"/>
    </source>
</evidence>
<keyword evidence="4" id="KW-1015">Disulfide bond</keyword>
<keyword evidence="5" id="KW-0325">Glycoprotein</keyword>
<evidence type="ECO:0000256" key="6">
    <source>
        <dbReference type="RuleBase" id="RU361235"/>
    </source>
</evidence>
<keyword evidence="9" id="KW-1185">Reference proteome</keyword>
<evidence type="ECO:0000256" key="1">
    <source>
        <dbReference type="ARBA" id="ARBA00005964"/>
    </source>
</evidence>
<feature type="non-terminal residue" evidence="8">
    <location>
        <position position="437"/>
    </location>
</feature>
<accession>A0A482V7S8</accession>
<feature type="non-terminal residue" evidence="8">
    <location>
        <position position="1"/>
    </location>
</feature>
<dbReference type="PROSITE" id="PS00122">
    <property type="entry name" value="CARBOXYLESTERASE_B_1"/>
    <property type="match status" value="1"/>
</dbReference>
<dbReference type="PANTHER" id="PTHR43142">
    <property type="entry name" value="CARBOXYLIC ESTER HYDROLASE"/>
    <property type="match status" value="1"/>
</dbReference>
<dbReference type="EMBL" id="QDEB01130028">
    <property type="protein sequence ID" value="RZB39244.1"/>
    <property type="molecule type" value="Genomic_DNA"/>
</dbReference>
<comment type="caution">
    <text evidence="8">The sequence shown here is derived from an EMBL/GenBank/DDBJ whole genome shotgun (WGS) entry which is preliminary data.</text>
</comment>
<proteinExistence type="inferred from homology"/>
<dbReference type="SUPFAM" id="SSF53474">
    <property type="entry name" value="alpha/beta-Hydrolases"/>
    <property type="match status" value="1"/>
</dbReference>
<dbReference type="Gene3D" id="3.40.50.1820">
    <property type="entry name" value="alpha/beta hydrolase"/>
    <property type="match status" value="1"/>
</dbReference>
<keyword evidence="2" id="KW-0719">Serine esterase</keyword>
<organism evidence="8 9">
    <name type="scientific">Asbolus verrucosus</name>
    <name type="common">Desert ironclad beetle</name>
    <dbReference type="NCBI Taxonomy" id="1661398"/>
    <lineage>
        <taxon>Eukaryota</taxon>
        <taxon>Metazoa</taxon>
        <taxon>Ecdysozoa</taxon>
        <taxon>Arthropoda</taxon>
        <taxon>Hexapoda</taxon>
        <taxon>Insecta</taxon>
        <taxon>Pterygota</taxon>
        <taxon>Neoptera</taxon>
        <taxon>Endopterygota</taxon>
        <taxon>Coleoptera</taxon>
        <taxon>Polyphaga</taxon>
        <taxon>Cucujiformia</taxon>
        <taxon>Tenebrionidae</taxon>
        <taxon>Pimeliinae</taxon>
        <taxon>Asbolus</taxon>
    </lineage>
</organism>
<dbReference type="PROSITE" id="PS00941">
    <property type="entry name" value="CARBOXYLESTERASE_B_2"/>
    <property type="match status" value="1"/>
</dbReference>
<dbReference type="OrthoDB" id="6713606at2759"/>
<dbReference type="Pfam" id="PF00135">
    <property type="entry name" value="COesterase"/>
    <property type="match status" value="1"/>
</dbReference>
<evidence type="ECO:0000256" key="4">
    <source>
        <dbReference type="ARBA" id="ARBA00023157"/>
    </source>
</evidence>
<evidence type="ECO:0000256" key="5">
    <source>
        <dbReference type="ARBA" id="ARBA00023180"/>
    </source>
</evidence>
<dbReference type="InterPro" id="IPR029058">
    <property type="entry name" value="AB_hydrolase_fold"/>
</dbReference>
<dbReference type="Proteomes" id="UP000292052">
    <property type="component" value="Unassembled WGS sequence"/>
</dbReference>
<reference evidence="8 9" key="1">
    <citation type="submission" date="2017-03" db="EMBL/GenBank/DDBJ databases">
        <title>Genome of the blue death feigning beetle - Asbolus verrucosus.</title>
        <authorList>
            <person name="Rider S.D."/>
        </authorList>
    </citation>
    <scope>NUCLEOTIDE SEQUENCE [LARGE SCALE GENOMIC DNA]</scope>
    <source>
        <strain evidence="8">Butters</strain>
        <tissue evidence="8">Head and leg muscle</tissue>
    </source>
</reference>
<evidence type="ECO:0000256" key="2">
    <source>
        <dbReference type="ARBA" id="ARBA00022487"/>
    </source>
</evidence>
<dbReference type="STRING" id="1661398.A0A482V7S8"/>
<comment type="similarity">
    <text evidence="1 6">Belongs to the type-B carboxylesterase/lipase family.</text>
</comment>
<dbReference type="InterPro" id="IPR002018">
    <property type="entry name" value="CarbesteraseB"/>
</dbReference>
<evidence type="ECO:0000313" key="9">
    <source>
        <dbReference type="Proteomes" id="UP000292052"/>
    </source>
</evidence>
<dbReference type="AlphaFoldDB" id="A0A482V7S8"/>
<dbReference type="PANTHER" id="PTHR43142:SF1">
    <property type="entry name" value="CARBOXYLIC ESTER HYDROLASE"/>
    <property type="match status" value="1"/>
</dbReference>
<gene>
    <name evidence="8" type="ORF">BDFB_014124</name>
</gene>
<evidence type="ECO:0000313" key="8">
    <source>
        <dbReference type="EMBL" id="RZB39244.1"/>
    </source>
</evidence>
<name>A0A482V7S8_ASBVE</name>
<feature type="domain" description="Carboxylesterase type B" evidence="7">
    <location>
        <begin position="1"/>
        <end position="436"/>
    </location>
</feature>
<dbReference type="InterPro" id="IPR019826">
    <property type="entry name" value="Carboxylesterase_B_AS"/>
</dbReference>
<dbReference type="InterPro" id="IPR019819">
    <property type="entry name" value="Carboxylesterase_B_CS"/>
</dbReference>
<sequence length="437" mass="48820">FKAPQPAQDWDGILDTTYTTTVCRQATSNTIFETEDCLYINVFTPQLPGGDGNVSFPVIFYIHGGGFIFGTSIIFGPDNFINNDVILVSFNYRLGPYGFLSTQDEIIPGNNGLKDQLLALKWTHNNIKLFGGDPEKITLFGVSAGSASCAYHLLNHQSKGLFRGAILESGSSLSPWAYQRNARKIAFKTASFLNSTFETNNDSTALLEYLQSVDASDLDAAAEKYYDMENGPENIEISQGFYWAPVLEVKNSEAFITEKMYGLFQSGNVVVVPIIIGITSEESLLFNPDANVLKATLQAYDEHLDWLVPNDMRILNSTNRVEMGRLIREIYTQGEPLSDYLGNGIRYSSDTSFTRSVIKTAELLSKVSETYFYQFSYDGKMGHFDIHYDGAETVAHAEETSYLFCAGFGCDFSGYPELDQIVQKRLITIWTNFAKYL</sequence>
<dbReference type="EC" id="3.1.1.-" evidence="6"/>
<protein>
    <recommendedName>
        <fullName evidence="6">Carboxylic ester hydrolase</fullName>
        <ecNumber evidence="6">3.1.1.-</ecNumber>
    </recommendedName>
</protein>
<keyword evidence="3 6" id="KW-0378">Hydrolase</keyword>
<dbReference type="GO" id="GO:0052689">
    <property type="term" value="F:carboxylic ester hydrolase activity"/>
    <property type="evidence" value="ECO:0007669"/>
    <property type="project" value="UniProtKB-KW"/>
</dbReference>
<evidence type="ECO:0000259" key="7">
    <source>
        <dbReference type="Pfam" id="PF00135"/>
    </source>
</evidence>